<dbReference type="Pfam" id="PF12802">
    <property type="entry name" value="MarR_2"/>
    <property type="match status" value="1"/>
</dbReference>
<dbReference type="InterPro" id="IPR000835">
    <property type="entry name" value="HTH_MarR-typ"/>
</dbReference>
<evidence type="ECO:0000313" key="2">
    <source>
        <dbReference type="EMBL" id="TDP97262.1"/>
    </source>
</evidence>
<dbReference type="SUPFAM" id="SSF46785">
    <property type="entry name" value="Winged helix' DNA-binding domain"/>
    <property type="match status" value="1"/>
</dbReference>
<sequence>MELFLLGRTLMKLGEDALPTEGLGPQPGSTRTVLIVLVDLAEHGESSVGDIVKRTGLPQSQVSTAVARLREAERVDTEPDPADRRRTRIRLRAEPSPRAVAVAESSIDATIAEALGDENEAKAVVASLESLAACLVGPIRQTGRRDHRSPNAG</sequence>
<proteinExistence type="predicted"/>
<gene>
    <name evidence="2" type="ORF">EV186_103225</name>
</gene>
<dbReference type="GO" id="GO:0003700">
    <property type="term" value="F:DNA-binding transcription factor activity"/>
    <property type="evidence" value="ECO:0007669"/>
    <property type="project" value="InterPro"/>
</dbReference>
<dbReference type="EMBL" id="SNXZ01000003">
    <property type="protein sequence ID" value="TDP97262.1"/>
    <property type="molecule type" value="Genomic_DNA"/>
</dbReference>
<comment type="caution">
    <text evidence="2">The sequence shown here is derived from an EMBL/GenBank/DDBJ whole genome shotgun (WGS) entry which is preliminary data.</text>
</comment>
<protein>
    <submittedName>
        <fullName evidence="2">DNA-binding MarR family transcriptional regulator</fullName>
    </submittedName>
</protein>
<name>A0A4R6SBE7_LABRH</name>
<feature type="domain" description="HTH marR-type" evidence="1">
    <location>
        <begin position="30"/>
        <end position="86"/>
    </location>
</feature>
<dbReference type="Gene3D" id="1.10.10.10">
    <property type="entry name" value="Winged helix-like DNA-binding domain superfamily/Winged helix DNA-binding domain"/>
    <property type="match status" value="1"/>
</dbReference>
<dbReference type="Proteomes" id="UP000295444">
    <property type="component" value="Unassembled WGS sequence"/>
</dbReference>
<reference evidence="2 3" key="1">
    <citation type="submission" date="2019-03" db="EMBL/GenBank/DDBJ databases">
        <title>Genomic Encyclopedia of Type Strains, Phase IV (KMG-IV): sequencing the most valuable type-strain genomes for metagenomic binning, comparative biology and taxonomic classification.</title>
        <authorList>
            <person name="Goeker M."/>
        </authorList>
    </citation>
    <scope>NUCLEOTIDE SEQUENCE [LARGE SCALE GENOMIC DNA]</scope>
    <source>
        <strain evidence="2 3">DSM 45361</strain>
    </source>
</reference>
<dbReference type="InterPro" id="IPR036390">
    <property type="entry name" value="WH_DNA-bd_sf"/>
</dbReference>
<dbReference type="GO" id="GO:0003677">
    <property type="term" value="F:DNA binding"/>
    <property type="evidence" value="ECO:0007669"/>
    <property type="project" value="UniProtKB-KW"/>
</dbReference>
<accession>A0A4R6SBE7</accession>
<organism evidence="2 3">
    <name type="scientific">Labedaea rhizosphaerae</name>
    <dbReference type="NCBI Taxonomy" id="598644"/>
    <lineage>
        <taxon>Bacteria</taxon>
        <taxon>Bacillati</taxon>
        <taxon>Actinomycetota</taxon>
        <taxon>Actinomycetes</taxon>
        <taxon>Pseudonocardiales</taxon>
        <taxon>Pseudonocardiaceae</taxon>
        <taxon>Labedaea</taxon>
    </lineage>
</organism>
<dbReference type="AlphaFoldDB" id="A0A4R6SBE7"/>
<evidence type="ECO:0000259" key="1">
    <source>
        <dbReference type="Pfam" id="PF12802"/>
    </source>
</evidence>
<dbReference type="InterPro" id="IPR036388">
    <property type="entry name" value="WH-like_DNA-bd_sf"/>
</dbReference>
<keyword evidence="3" id="KW-1185">Reference proteome</keyword>
<keyword evidence="2" id="KW-0238">DNA-binding</keyword>
<evidence type="ECO:0000313" key="3">
    <source>
        <dbReference type="Proteomes" id="UP000295444"/>
    </source>
</evidence>